<dbReference type="OrthoDB" id="1932527at2759"/>
<organism evidence="1 2">
    <name type="scientific">Solanum commersonii</name>
    <name type="common">Commerson's wild potato</name>
    <name type="synonym">Commerson's nightshade</name>
    <dbReference type="NCBI Taxonomy" id="4109"/>
    <lineage>
        <taxon>Eukaryota</taxon>
        <taxon>Viridiplantae</taxon>
        <taxon>Streptophyta</taxon>
        <taxon>Embryophyta</taxon>
        <taxon>Tracheophyta</taxon>
        <taxon>Spermatophyta</taxon>
        <taxon>Magnoliopsida</taxon>
        <taxon>eudicotyledons</taxon>
        <taxon>Gunneridae</taxon>
        <taxon>Pentapetalae</taxon>
        <taxon>asterids</taxon>
        <taxon>lamiids</taxon>
        <taxon>Solanales</taxon>
        <taxon>Solanaceae</taxon>
        <taxon>Solanoideae</taxon>
        <taxon>Solaneae</taxon>
        <taxon>Solanum</taxon>
    </lineage>
</organism>
<keyword evidence="2" id="KW-1185">Reference proteome</keyword>
<evidence type="ECO:0000313" key="2">
    <source>
        <dbReference type="Proteomes" id="UP000824120"/>
    </source>
</evidence>
<name>A0A9J5YVA6_SOLCO</name>
<protein>
    <submittedName>
        <fullName evidence="1">Uncharacterized protein</fullName>
    </submittedName>
</protein>
<comment type="caution">
    <text evidence="1">The sequence shown here is derived from an EMBL/GenBank/DDBJ whole genome shotgun (WGS) entry which is preliminary data.</text>
</comment>
<dbReference type="AlphaFoldDB" id="A0A9J5YVA6"/>
<dbReference type="EMBL" id="JACXVP010000005">
    <property type="protein sequence ID" value="KAG5603773.1"/>
    <property type="molecule type" value="Genomic_DNA"/>
</dbReference>
<sequence length="190" mass="21536">MVVSPLLFGDDALVFSDANEIQQDFLGQGSHYYLPWFTLGDSNKDLGVWNLIIWKAPVTVIGKLEILQRNFLSDAVDGTKEFHLVRWETMASPKQFLVEEESLWRELIMDKYGVTKGGWRTNGITMSFGCGAGDGSRVRFRGQIWCGGVVLKDDFLVLYREEFQGLRGDRVSKIPNLLQKQGEPIDKCDP</sequence>
<dbReference type="Proteomes" id="UP000824120">
    <property type="component" value="Chromosome 5"/>
</dbReference>
<gene>
    <name evidence="1" type="ORF">H5410_025265</name>
</gene>
<proteinExistence type="predicted"/>
<accession>A0A9J5YVA6</accession>
<evidence type="ECO:0000313" key="1">
    <source>
        <dbReference type="EMBL" id="KAG5603773.1"/>
    </source>
</evidence>
<reference evidence="1 2" key="1">
    <citation type="submission" date="2020-09" db="EMBL/GenBank/DDBJ databases">
        <title>De no assembly of potato wild relative species, Solanum commersonii.</title>
        <authorList>
            <person name="Cho K."/>
        </authorList>
    </citation>
    <scope>NUCLEOTIDE SEQUENCE [LARGE SCALE GENOMIC DNA]</scope>
    <source>
        <strain evidence="1">LZ3.2</strain>
        <tissue evidence="1">Leaf</tissue>
    </source>
</reference>